<reference evidence="3 4" key="1">
    <citation type="submission" date="2020-02" db="EMBL/GenBank/DDBJ databases">
        <authorList>
            <person name="Kim M.K."/>
        </authorList>
    </citation>
    <scope>NUCLEOTIDE SEQUENCE [LARGE SCALE GENOMIC DNA]</scope>
    <source>
        <strain evidence="3 4">BT327</strain>
    </source>
</reference>
<evidence type="ECO:0000259" key="2">
    <source>
        <dbReference type="Pfam" id="PF13474"/>
    </source>
</evidence>
<proteinExistence type="predicted"/>
<name>A0A6B3LNE9_9BACT</name>
<comment type="caution">
    <text evidence="3">The sequence shown here is derived from an EMBL/GenBank/DDBJ whole genome shotgun (WGS) entry which is preliminary data.</text>
</comment>
<dbReference type="Proteomes" id="UP000474777">
    <property type="component" value="Unassembled WGS sequence"/>
</dbReference>
<evidence type="ECO:0000313" key="3">
    <source>
        <dbReference type="EMBL" id="NEM97423.1"/>
    </source>
</evidence>
<accession>A0A6B3LNE9</accession>
<dbReference type="Pfam" id="PF13474">
    <property type="entry name" value="SnoaL_3"/>
    <property type="match status" value="1"/>
</dbReference>
<protein>
    <submittedName>
        <fullName evidence="3">Nuclear transport factor 2 family protein</fullName>
    </submittedName>
</protein>
<evidence type="ECO:0000256" key="1">
    <source>
        <dbReference type="SAM" id="SignalP"/>
    </source>
</evidence>
<dbReference type="EMBL" id="JAAGWD010000002">
    <property type="protein sequence ID" value="NEM97423.1"/>
    <property type="molecule type" value="Genomic_DNA"/>
</dbReference>
<feature type="chain" id="PRO_5025527509" evidence="1">
    <location>
        <begin position="19"/>
        <end position="147"/>
    </location>
</feature>
<keyword evidence="1" id="KW-0732">Signal</keyword>
<dbReference type="RefSeq" id="WP_163913748.1">
    <property type="nucleotide sequence ID" value="NZ_JAAGWD010000002.1"/>
</dbReference>
<dbReference type="SUPFAM" id="SSF54427">
    <property type="entry name" value="NTF2-like"/>
    <property type="match status" value="1"/>
</dbReference>
<dbReference type="InterPro" id="IPR037401">
    <property type="entry name" value="SnoaL-like"/>
</dbReference>
<dbReference type="AlphaFoldDB" id="A0A6B3LNE9"/>
<sequence>MFKLFLCLLCSIPVLGFAGKVDPETKQELATFMQQYVTATNSHNFANVQPLLQPDAVYWFNKKESRGLPEIEASFNESWNYLPDEVYGIEDITWLSIDKRIATCIYTYTYQGTHNGKSIQGKGRGTTILVKENGNWKIAHEHLSIPQ</sequence>
<dbReference type="InterPro" id="IPR032710">
    <property type="entry name" value="NTF2-like_dom_sf"/>
</dbReference>
<feature type="domain" description="SnoaL-like" evidence="2">
    <location>
        <begin position="31"/>
        <end position="146"/>
    </location>
</feature>
<gene>
    <name evidence="3" type="ORF">GXP69_06935</name>
</gene>
<feature type="signal peptide" evidence="1">
    <location>
        <begin position="1"/>
        <end position="18"/>
    </location>
</feature>
<evidence type="ECO:0000313" key="4">
    <source>
        <dbReference type="Proteomes" id="UP000474777"/>
    </source>
</evidence>
<organism evidence="3 4">
    <name type="scientific">Pontibacter burrus</name>
    <dbReference type="NCBI Taxonomy" id="2704466"/>
    <lineage>
        <taxon>Bacteria</taxon>
        <taxon>Pseudomonadati</taxon>
        <taxon>Bacteroidota</taxon>
        <taxon>Cytophagia</taxon>
        <taxon>Cytophagales</taxon>
        <taxon>Hymenobacteraceae</taxon>
        <taxon>Pontibacter</taxon>
    </lineage>
</organism>
<keyword evidence="4" id="KW-1185">Reference proteome</keyword>
<dbReference type="Gene3D" id="3.10.450.50">
    <property type="match status" value="1"/>
</dbReference>